<gene>
    <name evidence="2" type="ORF">BPO_0650</name>
</gene>
<evidence type="ECO:0000313" key="2">
    <source>
        <dbReference type="EMBL" id="WOC51297.1"/>
    </source>
</evidence>
<sequence>MMKKILLLMSLVSSVAAFAQCTIVGEEILEVNRSVTFSIENDNAQCPDCHLWRAKGDNLRIQGDFRKGKVSVTPLAVGKNELTLTILTAQGVSQCSKNIDVLEKVAMAATPPLEYNKMDCDINISDFKEIKYSEGIVSFFPNNTDNNFRYQWAVTHASGEMVTSYEKVPKFQYNKEAGITSAKLRVISGRCIRDLSKTYDVGFWKFF</sequence>
<dbReference type="Proteomes" id="UP001432059">
    <property type="component" value="Chromosome"/>
</dbReference>
<reference evidence="2" key="1">
    <citation type="submission" date="2023-10" db="EMBL/GenBank/DDBJ databases">
        <title>Characterization and whole genome sequencing of a novel strain of Bergeyella porcorum QD2021 isolated from pig.</title>
        <authorList>
            <person name="Liu G."/>
            <person name="Chen C."/>
            <person name="Han X."/>
        </authorList>
    </citation>
    <scope>NUCLEOTIDE SEQUENCE</scope>
    <source>
        <strain evidence="2">QD2021</strain>
    </source>
</reference>
<organism evidence="2 3">
    <name type="scientific">Bergeyella porcorum</name>
    <dbReference type="NCBI Taxonomy" id="1735111"/>
    <lineage>
        <taxon>Bacteria</taxon>
        <taxon>Pseudomonadati</taxon>
        <taxon>Bacteroidota</taxon>
        <taxon>Flavobacteriia</taxon>
        <taxon>Flavobacteriales</taxon>
        <taxon>Weeksellaceae</taxon>
        <taxon>Bergeyella</taxon>
    </lineage>
</organism>
<feature type="signal peptide" evidence="1">
    <location>
        <begin position="1"/>
        <end position="19"/>
    </location>
</feature>
<keyword evidence="3" id="KW-1185">Reference proteome</keyword>
<feature type="chain" id="PRO_5043950266" evidence="1">
    <location>
        <begin position="20"/>
        <end position="207"/>
    </location>
</feature>
<accession>A0AAU0F0M8</accession>
<dbReference type="AlphaFoldDB" id="A0AAU0F0M8"/>
<dbReference type="EMBL" id="CP136426">
    <property type="protein sequence ID" value="WOC51297.1"/>
    <property type="molecule type" value="Genomic_DNA"/>
</dbReference>
<dbReference type="KEGG" id="bpor:BPO_0650"/>
<keyword evidence="1" id="KW-0732">Signal</keyword>
<protein>
    <submittedName>
        <fullName evidence="2">Uncharacterized protein</fullName>
    </submittedName>
</protein>
<evidence type="ECO:0000313" key="3">
    <source>
        <dbReference type="Proteomes" id="UP001432059"/>
    </source>
</evidence>
<evidence type="ECO:0000256" key="1">
    <source>
        <dbReference type="SAM" id="SignalP"/>
    </source>
</evidence>
<proteinExistence type="predicted"/>
<name>A0AAU0F0M8_9FLAO</name>